<evidence type="ECO:0000313" key="3">
    <source>
        <dbReference type="Proteomes" id="UP000199446"/>
    </source>
</evidence>
<evidence type="ECO:0000313" key="2">
    <source>
        <dbReference type="EMBL" id="SDF24877.1"/>
    </source>
</evidence>
<keyword evidence="3" id="KW-1185">Reference proteome</keyword>
<dbReference type="Proteomes" id="UP000199446">
    <property type="component" value="Unassembled WGS sequence"/>
</dbReference>
<evidence type="ECO:0000256" key="1">
    <source>
        <dbReference type="SAM" id="MobiDB-lite"/>
    </source>
</evidence>
<gene>
    <name evidence="2" type="ORF">SAMN04488243_1356</name>
</gene>
<name>A0A1G7JIW3_9DEIN</name>
<sequence length="49" mass="5940">MSLRARLQVLALEAIRKDRSFRAPFHPGAFPRERRERRARRALKGRRPW</sequence>
<protein>
    <submittedName>
        <fullName evidence="2">Uncharacterized protein</fullName>
    </submittedName>
</protein>
<organism evidence="2 3">
    <name type="scientific">Thermus arciformis</name>
    <dbReference type="NCBI Taxonomy" id="482827"/>
    <lineage>
        <taxon>Bacteria</taxon>
        <taxon>Thermotogati</taxon>
        <taxon>Deinococcota</taxon>
        <taxon>Deinococci</taxon>
        <taxon>Thermales</taxon>
        <taxon>Thermaceae</taxon>
        <taxon>Thermus</taxon>
    </lineage>
</organism>
<feature type="region of interest" description="Disordered" evidence="1">
    <location>
        <begin position="26"/>
        <end position="49"/>
    </location>
</feature>
<accession>A0A1G7JIW3</accession>
<dbReference type="EMBL" id="FNBC01000035">
    <property type="protein sequence ID" value="SDF24877.1"/>
    <property type="molecule type" value="Genomic_DNA"/>
</dbReference>
<dbReference type="AlphaFoldDB" id="A0A1G7JIW3"/>
<proteinExistence type="predicted"/>
<feature type="compositionally biased region" description="Basic residues" evidence="1">
    <location>
        <begin position="37"/>
        <end position="49"/>
    </location>
</feature>
<reference evidence="3" key="1">
    <citation type="submission" date="2016-10" db="EMBL/GenBank/DDBJ databases">
        <authorList>
            <person name="Varghese N."/>
            <person name="Submissions S."/>
        </authorList>
    </citation>
    <scope>NUCLEOTIDE SEQUENCE [LARGE SCALE GENOMIC DNA]</scope>
    <source>
        <strain evidence="3">CGMCC 1.6992</strain>
    </source>
</reference>
<dbReference type="RefSeq" id="WP_014632227.1">
    <property type="nucleotide sequence ID" value="NZ_FNBC01000035.1"/>
</dbReference>
<dbReference type="STRING" id="482827.SAMN04488243_1356"/>